<sequence length="171" mass="18427">MRSSVTVDRRGIVAAVAATFALSGCSAIQLPSGTATLDPIAFFTGKSSGRGSLDTLIASPVDVTVESVGTPVPGGLRLVQRIREGSKRPRVRVWIIRKGEDGVYSGTLTDAKGEVWMRTQGPIASITYHTPSGLRIDQQLALQQDGRTILNRLEARRFGIRLAVLNETIRK</sequence>
<accession>A0ABP7S2D5</accession>
<dbReference type="InterPro" id="IPR024409">
    <property type="entry name" value="DUF3833"/>
</dbReference>
<dbReference type="Pfam" id="PF12915">
    <property type="entry name" value="DUF3833"/>
    <property type="match status" value="1"/>
</dbReference>
<evidence type="ECO:0000313" key="1">
    <source>
        <dbReference type="EMBL" id="GAA4005539.1"/>
    </source>
</evidence>
<evidence type="ECO:0008006" key="3">
    <source>
        <dbReference type="Google" id="ProtNLM"/>
    </source>
</evidence>
<keyword evidence="2" id="KW-1185">Reference proteome</keyword>
<proteinExistence type="predicted"/>
<gene>
    <name evidence="1" type="ORF">GCM10022211_17310</name>
</gene>
<dbReference type="PROSITE" id="PS51257">
    <property type="entry name" value="PROKAR_LIPOPROTEIN"/>
    <property type="match status" value="1"/>
</dbReference>
<reference evidence="2" key="1">
    <citation type="journal article" date="2019" name="Int. J. Syst. Evol. Microbiol.">
        <title>The Global Catalogue of Microorganisms (GCM) 10K type strain sequencing project: providing services to taxonomists for standard genome sequencing and annotation.</title>
        <authorList>
            <consortium name="The Broad Institute Genomics Platform"/>
            <consortium name="The Broad Institute Genome Sequencing Center for Infectious Disease"/>
            <person name="Wu L."/>
            <person name="Ma J."/>
        </authorList>
    </citation>
    <scope>NUCLEOTIDE SEQUENCE [LARGE SCALE GENOMIC DNA]</scope>
    <source>
        <strain evidence="2">JCM 16603</strain>
    </source>
</reference>
<dbReference type="Proteomes" id="UP001501310">
    <property type="component" value="Unassembled WGS sequence"/>
</dbReference>
<protein>
    <recommendedName>
        <fullName evidence="3">Lipoprotein</fullName>
    </recommendedName>
</protein>
<evidence type="ECO:0000313" key="2">
    <source>
        <dbReference type="Proteomes" id="UP001501310"/>
    </source>
</evidence>
<organism evidence="1 2">
    <name type="scientific">Sphingomonas humi</name>
    <dbReference type="NCBI Taxonomy" id="335630"/>
    <lineage>
        <taxon>Bacteria</taxon>
        <taxon>Pseudomonadati</taxon>
        <taxon>Pseudomonadota</taxon>
        <taxon>Alphaproteobacteria</taxon>
        <taxon>Sphingomonadales</taxon>
        <taxon>Sphingomonadaceae</taxon>
        <taxon>Sphingomonas</taxon>
    </lineage>
</organism>
<comment type="caution">
    <text evidence="1">The sequence shown here is derived from an EMBL/GenBank/DDBJ whole genome shotgun (WGS) entry which is preliminary data.</text>
</comment>
<dbReference type="EMBL" id="BAAAZD010000002">
    <property type="protein sequence ID" value="GAA4005539.1"/>
    <property type="molecule type" value="Genomic_DNA"/>
</dbReference>
<name>A0ABP7S2D5_9SPHN</name>